<keyword evidence="1" id="KW-0489">Methyltransferase</keyword>
<dbReference type="Gene3D" id="3.40.50.150">
    <property type="entry name" value="Vaccinia Virus protein VP39"/>
    <property type="match status" value="1"/>
</dbReference>
<dbReference type="Proteomes" id="UP001497392">
    <property type="component" value="Unassembled WGS sequence"/>
</dbReference>
<evidence type="ECO:0000256" key="1">
    <source>
        <dbReference type="ARBA" id="ARBA00022603"/>
    </source>
</evidence>
<name>A0ABP1G9C4_9CHLO</name>
<comment type="caution">
    <text evidence="5">The sequence shown here is derived from an EMBL/GenBank/DDBJ whole genome shotgun (WGS) entry which is preliminary data.</text>
</comment>
<dbReference type="PANTHER" id="PTHR10509:SF14">
    <property type="entry name" value="CAFFEOYL-COA O-METHYLTRANSFERASE 3-RELATED"/>
    <property type="match status" value="1"/>
</dbReference>
<gene>
    <name evidence="5" type="primary">g11996</name>
    <name evidence="5" type="ORF">VP750_LOCUS10705</name>
</gene>
<proteinExistence type="inferred from homology"/>
<dbReference type="Pfam" id="PF01596">
    <property type="entry name" value="Methyltransf_3"/>
    <property type="match status" value="1"/>
</dbReference>
<protein>
    <submittedName>
        <fullName evidence="5">G11996 protein</fullName>
    </submittedName>
</protein>
<dbReference type="InterPro" id="IPR029063">
    <property type="entry name" value="SAM-dependent_MTases_sf"/>
</dbReference>
<evidence type="ECO:0000256" key="2">
    <source>
        <dbReference type="ARBA" id="ARBA00022679"/>
    </source>
</evidence>
<keyword evidence="3" id="KW-0949">S-adenosyl-L-methionine</keyword>
<sequence length="243" mass="26116">MAVQGQQTPAVSHSDGSSNYGGGLKYGTGMGSPDLYQYLVEHSYRPNQHLDALHEESMKQGRRGMCSPPDSIPLLQMMVKLTQAKKIVEVGVFTGYTALGMALMLPEGGVLHACDISAEYPAVGQPIWKAAGVADKISLHIGPATDTLADLLAAEGEGTFDMGFIDADKANYDSYYELILKLLRPGGVVLVDNVLWNGSVLKTTAVDADTRGIQAINDKIFKDDRVDICMLPVSDGVTIVRKK</sequence>
<comment type="similarity">
    <text evidence="4">Belongs to the class I-like SAM-binding methyltransferase superfamily. Cation-dependent O-methyltransferase family.</text>
</comment>
<keyword evidence="2" id="KW-0808">Transferase</keyword>
<dbReference type="InterPro" id="IPR050362">
    <property type="entry name" value="Cation-dep_OMT"/>
</dbReference>
<dbReference type="EMBL" id="CAXHTA020000019">
    <property type="protein sequence ID" value="CAL5228799.1"/>
    <property type="molecule type" value="Genomic_DNA"/>
</dbReference>
<evidence type="ECO:0000313" key="6">
    <source>
        <dbReference type="Proteomes" id="UP001497392"/>
    </source>
</evidence>
<evidence type="ECO:0000256" key="3">
    <source>
        <dbReference type="ARBA" id="ARBA00022691"/>
    </source>
</evidence>
<dbReference type="PROSITE" id="PS51682">
    <property type="entry name" value="SAM_OMT_I"/>
    <property type="match status" value="1"/>
</dbReference>
<dbReference type="PANTHER" id="PTHR10509">
    <property type="entry name" value="O-METHYLTRANSFERASE-RELATED"/>
    <property type="match status" value="1"/>
</dbReference>
<keyword evidence="6" id="KW-1185">Reference proteome</keyword>
<accession>A0ABP1G9C4</accession>
<dbReference type="CDD" id="cd02440">
    <property type="entry name" value="AdoMet_MTases"/>
    <property type="match status" value="1"/>
</dbReference>
<dbReference type="InterPro" id="IPR002935">
    <property type="entry name" value="SAM_O-MeTrfase"/>
</dbReference>
<dbReference type="SUPFAM" id="SSF53335">
    <property type="entry name" value="S-adenosyl-L-methionine-dependent methyltransferases"/>
    <property type="match status" value="1"/>
</dbReference>
<evidence type="ECO:0000313" key="5">
    <source>
        <dbReference type="EMBL" id="CAL5228799.1"/>
    </source>
</evidence>
<reference evidence="5 6" key="1">
    <citation type="submission" date="2024-06" db="EMBL/GenBank/DDBJ databases">
        <authorList>
            <person name="Kraege A."/>
            <person name="Thomma B."/>
        </authorList>
    </citation>
    <scope>NUCLEOTIDE SEQUENCE [LARGE SCALE GENOMIC DNA]</scope>
</reference>
<evidence type="ECO:0000256" key="4">
    <source>
        <dbReference type="ARBA" id="ARBA00023453"/>
    </source>
</evidence>
<organism evidence="5 6">
    <name type="scientific">Coccomyxa viridis</name>
    <dbReference type="NCBI Taxonomy" id="1274662"/>
    <lineage>
        <taxon>Eukaryota</taxon>
        <taxon>Viridiplantae</taxon>
        <taxon>Chlorophyta</taxon>
        <taxon>core chlorophytes</taxon>
        <taxon>Trebouxiophyceae</taxon>
        <taxon>Trebouxiophyceae incertae sedis</taxon>
        <taxon>Coccomyxaceae</taxon>
        <taxon>Coccomyxa</taxon>
    </lineage>
</organism>